<organism evidence="2 3">
    <name type="scientific">Ladona fulva</name>
    <name type="common">Scarce chaser dragonfly</name>
    <name type="synonym">Libellula fulva</name>
    <dbReference type="NCBI Taxonomy" id="123851"/>
    <lineage>
        <taxon>Eukaryota</taxon>
        <taxon>Metazoa</taxon>
        <taxon>Ecdysozoa</taxon>
        <taxon>Arthropoda</taxon>
        <taxon>Hexapoda</taxon>
        <taxon>Insecta</taxon>
        <taxon>Pterygota</taxon>
        <taxon>Palaeoptera</taxon>
        <taxon>Odonata</taxon>
        <taxon>Epiprocta</taxon>
        <taxon>Anisoptera</taxon>
        <taxon>Libelluloidea</taxon>
        <taxon>Libellulidae</taxon>
        <taxon>Ladona</taxon>
    </lineage>
</organism>
<feature type="region of interest" description="Disordered" evidence="1">
    <location>
        <begin position="57"/>
        <end position="77"/>
    </location>
</feature>
<reference evidence="2" key="1">
    <citation type="submission" date="2013-04" db="EMBL/GenBank/DDBJ databases">
        <authorList>
            <person name="Qu J."/>
            <person name="Murali S.C."/>
            <person name="Bandaranaike D."/>
            <person name="Bellair M."/>
            <person name="Blankenburg K."/>
            <person name="Chao H."/>
            <person name="Dinh H."/>
            <person name="Doddapaneni H."/>
            <person name="Downs B."/>
            <person name="Dugan-Rocha S."/>
            <person name="Elkadiri S."/>
            <person name="Gnanaolivu R.D."/>
            <person name="Hernandez B."/>
            <person name="Javaid M."/>
            <person name="Jayaseelan J.C."/>
            <person name="Lee S."/>
            <person name="Li M."/>
            <person name="Ming W."/>
            <person name="Munidasa M."/>
            <person name="Muniz J."/>
            <person name="Nguyen L."/>
            <person name="Ongeri F."/>
            <person name="Osuji N."/>
            <person name="Pu L.-L."/>
            <person name="Puazo M."/>
            <person name="Qu C."/>
            <person name="Quiroz J."/>
            <person name="Raj R."/>
            <person name="Weissenberger G."/>
            <person name="Xin Y."/>
            <person name="Zou X."/>
            <person name="Han Y."/>
            <person name="Richards S."/>
            <person name="Worley K."/>
            <person name="Muzny D."/>
            <person name="Gibbs R."/>
        </authorList>
    </citation>
    <scope>NUCLEOTIDE SEQUENCE</scope>
    <source>
        <strain evidence="2">Sampled in the wild</strain>
    </source>
</reference>
<dbReference type="Proteomes" id="UP000792457">
    <property type="component" value="Unassembled WGS sequence"/>
</dbReference>
<sequence length="77" mass="8309">MEEKIAGGWENEGGRDNLCLIDGGRDGEGLVRTRAWSIPPEGTNPVLCAGALRRRINKKDGKVRGDEFPGPPPPGDR</sequence>
<evidence type="ECO:0000313" key="2">
    <source>
        <dbReference type="EMBL" id="KAG8226866.1"/>
    </source>
</evidence>
<comment type="caution">
    <text evidence="2">The sequence shown here is derived from an EMBL/GenBank/DDBJ whole genome shotgun (WGS) entry which is preliminary data.</text>
</comment>
<proteinExistence type="predicted"/>
<protein>
    <submittedName>
        <fullName evidence="2">Uncharacterized protein</fullName>
    </submittedName>
</protein>
<keyword evidence="3" id="KW-1185">Reference proteome</keyword>
<evidence type="ECO:0000313" key="3">
    <source>
        <dbReference type="Proteomes" id="UP000792457"/>
    </source>
</evidence>
<gene>
    <name evidence="2" type="ORF">J437_LFUL006575</name>
</gene>
<dbReference type="EMBL" id="KZ308300">
    <property type="protein sequence ID" value="KAG8226866.1"/>
    <property type="molecule type" value="Genomic_DNA"/>
</dbReference>
<accession>A0A8K0NYL8</accession>
<evidence type="ECO:0000256" key="1">
    <source>
        <dbReference type="SAM" id="MobiDB-lite"/>
    </source>
</evidence>
<name>A0A8K0NYL8_LADFU</name>
<feature type="compositionally biased region" description="Basic and acidic residues" evidence="1">
    <location>
        <begin position="58"/>
        <end position="67"/>
    </location>
</feature>
<dbReference type="AlphaFoldDB" id="A0A8K0NYL8"/>
<reference evidence="2" key="2">
    <citation type="submission" date="2017-10" db="EMBL/GenBank/DDBJ databases">
        <title>Ladona fulva Genome sequencing and assembly.</title>
        <authorList>
            <person name="Murali S."/>
            <person name="Richards S."/>
            <person name="Bandaranaike D."/>
            <person name="Bellair M."/>
            <person name="Blankenburg K."/>
            <person name="Chao H."/>
            <person name="Dinh H."/>
            <person name="Doddapaneni H."/>
            <person name="Dugan-Rocha S."/>
            <person name="Elkadiri S."/>
            <person name="Gnanaolivu R."/>
            <person name="Hernandez B."/>
            <person name="Skinner E."/>
            <person name="Javaid M."/>
            <person name="Lee S."/>
            <person name="Li M."/>
            <person name="Ming W."/>
            <person name="Munidasa M."/>
            <person name="Muniz J."/>
            <person name="Nguyen L."/>
            <person name="Hughes D."/>
            <person name="Osuji N."/>
            <person name="Pu L.-L."/>
            <person name="Puazo M."/>
            <person name="Qu C."/>
            <person name="Quiroz J."/>
            <person name="Raj R."/>
            <person name="Weissenberger G."/>
            <person name="Xin Y."/>
            <person name="Zou X."/>
            <person name="Han Y."/>
            <person name="Worley K."/>
            <person name="Muzny D."/>
            <person name="Gibbs R."/>
        </authorList>
    </citation>
    <scope>NUCLEOTIDE SEQUENCE</scope>
    <source>
        <strain evidence="2">Sampled in the wild</strain>
    </source>
</reference>